<feature type="compositionally biased region" description="Low complexity" evidence="1">
    <location>
        <begin position="34"/>
        <end position="43"/>
    </location>
</feature>
<organism evidence="2 10">
    <name type="scientific">Sitophilus oryzae</name>
    <name type="common">Rice weevil</name>
    <name type="synonym">Curculio oryzae</name>
    <dbReference type="NCBI Taxonomy" id="7048"/>
    <lineage>
        <taxon>Eukaryota</taxon>
        <taxon>Metazoa</taxon>
        <taxon>Ecdysozoa</taxon>
        <taxon>Arthropoda</taxon>
        <taxon>Hexapoda</taxon>
        <taxon>Insecta</taxon>
        <taxon>Pterygota</taxon>
        <taxon>Neoptera</taxon>
        <taxon>Endopterygota</taxon>
        <taxon>Coleoptera</taxon>
        <taxon>Polyphaga</taxon>
        <taxon>Cucujiformia</taxon>
        <taxon>Curculionidae</taxon>
        <taxon>Dryophthorinae</taxon>
        <taxon>Sitophilus</taxon>
    </lineage>
</organism>
<accession>A0A6J2YZ20</accession>
<feature type="region of interest" description="Disordered" evidence="1">
    <location>
        <begin position="260"/>
        <end position="317"/>
    </location>
</feature>
<dbReference type="PANTHER" id="PTHR34239:SF2">
    <property type="entry name" value="TRANSPOSABLE ELEMENT P TRANSPOSASE_THAP9 CONSERVED DOMAIN-CONTAINING PROTEIN"/>
    <property type="match status" value="1"/>
</dbReference>
<dbReference type="KEGG" id="soy:115891950"/>
<dbReference type="Proteomes" id="UP000504635">
    <property type="component" value="Unplaced"/>
</dbReference>
<dbReference type="KEGG" id="soy:115885677"/>
<feature type="region of interest" description="Disordered" evidence="1">
    <location>
        <begin position="25"/>
        <end position="79"/>
    </location>
</feature>
<name>A0A6J2YZ20_SITOR</name>
<dbReference type="KEGG" id="soy:115890868"/>
<evidence type="ECO:0000313" key="4">
    <source>
        <dbReference type="RefSeq" id="XP_030757914.1"/>
    </source>
</evidence>
<dbReference type="AlphaFoldDB" id="A0A6J2YZ20"/>
<reference evidence="3 4" key="1">
    <citation type="submission" date="2025-04" db="UniProtKB">
        <authorList>
            <consortium name="RefSeq"/>
        </authorList>
    </citation>
    <scope>IDENTIFICATION</scope>
    <source>
        <tissue evidence="3 4">Gonads</tissue>
    </source>
</reference>
<evidence type="ECO:0000313" key="8">
    <source>
        <dbReference type="RefSeq" id="XP_030764262.1"/>
    </source>
</evidence>
<dbReference type="KEGG" id="soy:115883668"/>
<proteinExistence type="predicted"/>
<dbReference type="KEGG" id="soy:115887430"/>
<gene>
    <name evidence="10 11" type="primary">LOC115891950</name>
    <name evidence="3 4" type="synonym">LOC115883668</name>
    <name evidence="5" type="synonym">LOC115885677</name>
    <name evidence="6 7" type="synonym">LOC115887430</name>
    <name evidence="8" type="synonym">LOC115888634</name>
    <name evidence="9" type="synonym">LOC115890868</name>
</gene>
<sequence>MGRNRSKNEIKKRLKRKQNRLNQLWERLEDVSSDDASSSGSDDSSSEDNHSGSERGRRSPVNLPLEPIDSPAINAGSNKPNTSDAIITLLGKQPNLTQQFGENIHEDIVMRWSEFLRKGVEKDDKKALIDSYPIVGNCKELLAPKLNMEIATCLNESLNRQDMYLSRIQDEIGVAISALGKPLGNCFPNPSEQSNEFLKPSIDAAKILTNVHHSISTHRRHVILPHLNSSVRKIIEDYPIDEFLFGDKFAEKLKSSKEIQKTSSDLRLQNPSTSSKNYQRPKYKSKYKNQWNYKAKGRNTQGVSYNQARLKKKRTQY</sequence>
<dbReference type="KEGG" id="soy:115888634"/>
<evidence type="ECO:0000313" key="10">
    <source>
        <dbReference type="RefSeq" id="XP_030768421.1"/>
    </source>
</evidence>
<dbReference type="RefSeq" id="XP_030757913.1">
    <property type="nucleotide sequence ID" value="XM_030902053.1"/>
</dbReference>
<dbReference type="GeneID" id="115891950"/>
<dbReference type="OrthoDB" id="6756251at2759"/>
<keyword evidence="2" id="KW-1185">Reference proteome</keyword>
<dbReference type="RefSeq" id="XP_030762712.1">
    <property type="nucleotide sequence ID" value="XM_030906852.1"/>
</dbReference>
<evidence type="ECO:0000313" key="5">
    <source>
        <dbReference type="RefSeq" id="XP_030760519.1"/>
    </source>
</evidence>
<dbReference type="RefSeq" id="XP_030760519.1">
    <property type="nucleotide sequence ID" value="XM_030904659.1"/>
</dbReference>
<dbReference type="RefSeq" id="XP_030757914.1">
    <property type="nucleotide sequence ID" value="XM_030902054.1"/>
</dbReference>
<dbReference type="RefSeq" id="XP_030762711.1">
    <property type="nucleotide sequence ID" value="XM_030906851.1"/>
</dbReference>
<evidence type="ECO:0000256" key="1">
    <source>
        <dbReference type="SAM" id="MobiDB-lite"/>
    </source>
</evidence>
<feature type="compositionally biased region" description="Polar residues" evidence="1">
    <location>
        <begin position="288"/>
        <end position="307"/>
    </location>
</feature>
<dbReference type="RefSeq" id="XP_030764262.1">
    <property type="nucleotide sequence ID" value="XM_030908402.1"/>
</dbReference>
<evidence type="ECO:0000313" key="2">
    <source>
        <dbReference type="Proteomes" id="UP000504635"/>
    </source>
</evidence>
<evidence type="ECO:0000313" key="11">
    <source>
        <dbReference type="RefSeq" id="XP_030768422.1"/>
    </source>
</evidence>
<feature type="compositionally biased region" description="Basic and acidic residues" evidence="1">
    <location>
        <begin position="47"/>
        <end position="57"/>
    </location>
</feature>
<dbReference type="RefSeq" id="XP_030768421.1">
    <property type="nucleotide sequence ID" value="XM_030912561.1"/>
</dbReference>
<dbReference type="PANTHER" id="PTHR34239">
    <property type="entry name" value="APPLE DOMAIN-CONTAINING PROTEIN"/>
    <property type="match status" value="1"/>
</dbReference>
<dbReference type="RefSeq" id="XP_030767082.1">
    <property type="nucleotide sequence ID" value="XM_030911222.1"/>
</dbReference>
<evidence type="ECO:0000313" key="6">
    <source>
        <dbReference type="RefSeq" id="XP_030762711.1"/>
    </source>
</evidence>
<evidence type="ECO:0000313" key="3">
    <source>
        <dbReference type="RefSeq" id="XP_030757913.1"/>
    </source>
</evidence>
<feature type="compositionally biased region" description="Polar residues" evidence="1">
    <location>
        <begin position="261"/>
        <end position="278"/>
    </location>
</feature>
<protein>
    <submittedName>
        <fullName evidence="3 4">Uncharacterized protein LOC115883668</fullName>
    </submittedName>
    <submittedName>
        <fullName evidence="5">Uncharacterized protein LOC115885677</fullName>
    </submittedName>
    <submittedName>
        <fullName evidence="6 7">Uncharacterized protein LOC115887430</fullName>
    </submittedName>
    <submittedName>
        <fullName evidence="8">Uncharacterized protein LOC115888634</fullName>
    </submittedName>
    <submittedName>
        <fullName evidence="9">Uncharacterized protein LOC115890868</fullName>
    </submittedName>
    <submittedName>
        <fullName evidence="10 11">Uncharacterized protein LOC115891950</fullName>
    </submittedName>
</protein>
<evidence type="ECO:0000313" key="9">
    <source>
        <dbReference type="RefSeq" id="XP_030767082.1"/>
    </source>
</evidence>
<evidence type="ECO:0000313" key="7">
    <source>
        <dbReference type="RefSeq" id="XP_030762712.1"/>
    </source>
</evidence>
<dbReference type="RefSeq" id="XP_030768422.1">
    <property type="nucleotide sequence ID" value="XM_030912562.1"/>
</dbReference>